<accession>A0A2N8KYS0</accession>
<dbReference type="GO" id="GO:0016788">
    <property type="term" value="F:hydrolase activity, acting on ester bonds"/>
    <property type="evidence" value="ECO:0007669"/>
    <property type="project" value="InterPro"/>
</dbReference>
<dbReference type="OrthoDB" id="5292073at2"/>
<evidence type="ECO:0000313" key="5">
    <source>
        <dbReference type="Proteomes" id="UP000235916"/>
    </source>
</evidence>
<dbReference type="InterPro" id="IPR001087">
    <property type="entry name" value="GDSL"/>
</dbReference>
<comment type="similarity">
    <text evidence="1">Belongs to the 'GDSL' lipolytic enzyme family.</text>
</comment>
<dbReference type="InterPro" id="IPR036514">
    <property type="entry name" value="SGNH_hydro_sf"/>
</dbReference>
<reference evidence="4 5" key="1">
    <citation type="submission" date="2018-01" db="EMBL/GenBank/DDBJ databases">
        <title>Draft genome sequence of Paucibacter aquatile CR182 isolated from freshwater of the Nakdong River.</title>
        <authorList>
            <person name="Choi A."/>
            <person name="Chung E.J."/>
        </authorList>
    </citation>
    <scope>NUCLEOTIDE SEQUENCE [LARGE SCALE GENOMIC DNA]</scope>
    <source>
        <strain evidence="4 5">CR182</strain>
    </source>
</reference>
<dbReference type="InterPro" id="IPR013424">
    <property type="entry name" value="Ice-binding_C"/>
</dbReference>
<sequence>MNTTLRSPAGARLPALLILAANLAWAAPSQAQAQATSSSAATSYSRVIAFGDSLSDNGNFYRATSGAVPQPGNYFQGRFSNGQVAVEHLAQGLGVSLQDYAWGGAQTGWLNGAAVAAGAPAALQNTGMLSQVGAFQSGLAGSAADSQALYVLWGGANDFQYLGFSQATAQAAIQNLSSAVQTLYGLGARSFLMPGLPDLGQTPAGLSSGLSGQLHQLSLGFNFGLNQAIGQLRTLPGIDIRYFDTLGTQQALVDNAALYGFSNVTQACFTGYVGQPDGSICSSPESYMYWDRIHPTTLTHSYLGQGMLAAVPEPQTWLLMGLGLAALGLRAGRQRRS</sequence>
<dbReference type="NCBIfam" id="TIGR02595">
    <property type="entry name" value="PEP_CTERM"/>
    <property type="match status" value="1"/>
</dbReference>
<dbReference type="AlphaFoldDB" id="A0A2N8KYS0"/>
<feature type="domain" description="Ice-binding protein C-terminal" evidence="3">
    <location>
        <begin position="310"/>
        <end position="333"/>
    </location>
</feature>
<organism evidence="4 5">
    <name type="scientific">Kinneretia aquatilis</name>
    <dbReference type="NCBI Taxonomy" id="2070761"/>
    <lineage>
        <taxon>Bacteria</taxon>
        <taxon>Pseudomonadati</taxon>
        <taxon>Pseudomonadota</taxon>
        <taxon>Betaproteobacteria</taxon>
        <taxon>Burkholderiales</taxon>
        <taxon>Sphaerotilaceae</taxon>
        <taxon>Roseateles</taxon>
    </lineage>
</organism>
<proteinExistence type="inferred from homology"/>
<dbReference type="Pfam" id="PF07589">
    <property type="entry name" value="PEP-CTERM"/>
    <property type="match status" value="1"/>
</dbReference>
<dbReference type="EMBL" id="POSP01000003">
    <property type="protein sequence ID" value="PND38607.1"/>
    <property type="molecule type" value="Genomic_DNA"/>
</dbReference>
<comment type="caution">
    <text evidence="4">The sequence shown here is derived from an EMBL/GenBank/DDBJ whole genome shotgun (WGS) entry which is preliminary data.</text>
</comment>
<dbReference type="PANTHER" id="PTHR22835">
    <property type="entry name" value="ZINC FINGER FYVE DOMAIN CONTAINING PROTEIN"/>
    <property type="match status" value="1"/>
</dbReference>
<keyword evidence="5" id="KW-1185">Reference proteome</keyword>
<protein>
    <submittedName>
        <fullName evidence="4">PEP-CTERM sorting domain-containing protein</fullName>
    </submittedName>
</protein>
<dbReference type="Gene3D" id="3.40.50.1110">
    <property type="entry name" value="SGNH hydrolase"/>
    <property type="match status" value="1"/>
</dbReference>
<evidence type="ECO:0000256" key="1">
    <source>
        <dbReference type="ARBA" id="ARBA00008668"/>
    </source>
</evidence>
<dbReference type="PANTHER" id="PTHR22835:SF659">
    <property type="entry name" value="GDSL LIPASE_ACYLHYDROLASE, PUTATIVE (AFU_ORTHOLOGUE AFUA_2G00510)-RELATED"/>
    <property type="match status" value="1"/>
</dbReference>
<dbReference type="SUPFAM" id="SSF52266">
    <property type="entry name" value="SGNH hydrolase"/>
    <property type="match status" value="1"/>
</dbReference>
<gene>
    <name evidence="4" type="ORF">C1O66_14460</name>
</gene>
<dbReference type="Pfam" id="PF00657">
    <property type="entry name" value="Lipase_GDSL"/>
    <property type="match status" value="1"/>
</dbReference>
<dbReference type="Proteomes" id="UP000235916">
    <property type="component" value="Unassembled WGS sequence"/>
</dbReference>
<evidence type="ECO:0000256" key="2">
    <source>
        <dbReference type="SAM" id="SignalP"/>
    </source>
</evidence>
<evidence type="ECO:0000313" key="4">
    <source>
        <dbReference type="EMBL" id="PND38607.1"/>
    </source>
</evidence>
<dbReference type="CDD" id="cd01846">
    <property type="entry name" value="fatty_acyltransferase_like"/>
    <property type="match status" value="1"/>
</dbReference>
<name>A0A2N8KYS0_9BURK</name>
<dbReference type="RefSeq" id="WP_102768525.1">
    <property type="nucleotide sequence ID" value="NZ_POSP01000003.1"/>
</dbReference>
<feature type="chain" id="PRO_5014776569" evidence="2">
    <location>
        <begin position="27"/>
        <end position="337"/>
    </location>
</feature>
<feature type="signal peptide" evidence="2">
    <location>
        <begin position="1"/>
        <end position="26"/>
    </location>
</feature>
<keyword evidence="2" id="KW-0732">Signal</keyword>
<evidence type="ECO:0000259" key="3">
    <source>
        <dbReference type="Pfam" id="PF07589"/>
    </source>
</evidence>